<keyword evidence="4 7" id="KW-0931">ER-Golgi transport</keyword>
<comment type="subunit">
    <text evidence="7">Part of the multisubunit transport protein particle (TRAPP) complex.</text>
</comment>
<dbReference type="AlphaFoldDB" id="A0A9P6H0S7"/>
<evidence type="ECO:0000256" key="4">
    <source>
        <dbReference type="ARBA" id="ARBA00022892"/>
    </source>
</evidence>
<dbReference type="PANTHER" id="PTHR23249:SF15">
    <property type="entry name" value="TRAFFICKING PROTEIN PARTICLE COMPLEX SUBUNIT 4"/>
    <property type="match status" value="1"/>
</dbReference>
<keyword evidence="3 7" id="KW-0256">Endoplasmic reticulum</keyword>
<dbReference type="Pfam" id="PF04099">
    <property type="entry name" value="Sybindin"/>
    <property type="match status" value="1"/>
</dbReference>
<dbReference type="GO" id="GO:0005783">
    <property type="term" value="C:endoplasmic reticulum"/>
    <property type="evidence" value="ECO:0007669"/>
    <property type="project" value="UniProtKB-SubCell"/>
</dbReference>
<dbReference type="SUPFAM" id="SSF64356">
    <property type="entry name" value="SNARE-like"/>
    <property type="match status" value="1"/>
</dbReference>
<evidence type="ECO:0000313" key="9">
    <source>
        <dbReference type="Proteomes" id="UP000740883"/>
    </source>
</evidence>
<comment type="similarity">
    <text evidence="6">Belongs to the TRAPP small subunits family. TRAPPC4 subfamily.</text>
</comment>
<dbReference type="GO" id="GO:0030008">
    <property type="term" value="C:TRAPP complex"/>
    <property type="evidence" value="ECO:0007669"/>
    <property type="project" value="UniProtKB-UniRule"/>
</dbReference>
<protein>
    <recommendedName>
        <fullName evidence="7">Trafficking protein particle complex subunit</fullName>
    </recommendedName>
</protein>
<proteinExistence type="inferred from homology"/>
<dbReference type="InterPro" id="IPR011012">
    <property type="entry name" value="Longin-like_dom_sf"/>
</dbReference>
<dbReference type="GO" id="GO:0006888">
    <property type="term" value="P:endoplasmic reticulum to Golgi vesicle-mediated transport"/>
    <property type="evidence" value="ECO:0007669"/>
    <property type="project" value="UniProtKB-UniRule"/>
</dbReference>
<reference evidence="8 9" key="1">
    <citation type="journal article" date="2020" name="Genome Biol. Evol.">
        <title>Comparative genomics of strictly vertically transmitted, feminizing microsporidia endosymbionts of amphipod crustaceans.</title>
        <authorList>
            <person name="Cormier A."/>
            <person name="Chebbi M.A."/>
            <person name="Giraud I."/>
            <person name="Wattier R."/>
            <person name="Teixeira M."/>
            <person name="Gilbert C."/>
            <person name="Rigaud T."/>
            <person name="Cordaux R."/>
        </authorList>
    </citation>
    <scope>NUCLEOTIDE SEQUENCE [LARGE SCALE GENOMIC DNA]</scope>
    <source>
        <strain evidence="8 9">Ou3-Ou53</strain>
    </source>
</reference>
<keyword evidence="9" id="KW-1185">Reference proteome</keyword>
<keyword evidence="2 7" id="KW-0813">Transport</keyword>
<comment type="caution">
    <text evidence="8">The sequence shown here is derived from an EMBL/GenBank/DDBJ whole genome shotgun (WGS) entry which is preliminary data.</text>
</comment>
<dbReference type="InterPro" id="IPR007233">
    <property type="entry name" value="TRAPPC"/>
</dbReference>
<organism evidence="8 9">
    <name type="scientific">Nosema granulosis</name>
    <dbReference type="NCBI Taxonomy" id="83296"/>
    <lineage>
        <taxon>Eukaryota</taxon>
        <taxon>Fungi</taxon>
        <taxon>Fungi incertae sedis</taxon>
        <taxon>Microsporidia</taxon>
        <taxon>Nosematidae</taxon>
        <taxon>Nosema</taxon>
    </lineage>
</organism>
<sequence length="119" mass="14066">MISHFFILNASGSMVYAYQREKKEDTNNLLILCSSLHSIRFMVSEVTKQRPVEHFYFSEKRISVYSTLTGVSFVFVCSENVDEVFKSVYKDYCDFVMLDPFHVLDMPINSEKFKPQRYF</sequence>
<dbReference type="EMBL" id="SBJO01000033">
    <property type="protein sequence ID" value="KAF9764184.1"/>
    <property type="molecule type" value="Genomic_DNA"/>
</dbReference>
<dbReference type="SMART" id="SM01399">
    <property type="entry name" value="Sybindin"/>
    <property type="match status" value="1"/>
</dbReference>
<evidence type="ECO:0000256" key="1">
    <source>
        <dbReference type="ARBA" id="ARBA00004555"/>
    </source>
</evidence>
<comment type="subcellular location">
    <subcellularLocation>
        <location evidence="7">Endoplasmic reticulum</location>
    </subcellularLocation>
    <subcellularLocation>
        <location evidence="7">Golgi apparatus</location>
        <location evidence="7">cis-Golgi network</location>
    </subcellularLocation>
    <subcellularLocation>
        <location evidence="1">Golgi apparatus</location>
    </subcellularLocation>
</comment>
<dbReference type="GO" id="GO:0005794">
    <property type="term" value="C:Golgi apparatus"/>
    <property type="evidence" value="ECO:0007669"/>
    <property type="project" value="UniProtKB-SubCell"/>
</dbReference>
<keyword evidence="5 7" id="KW-0333">Golgi apparatus</keyword>
<gene>
    <name evidence="8" type="primary">TRAPPC4</name>
    <name evidence="8" type="ORF">NGRA_0760</name>
</gene>
<dbReference type="Gene3D" id="3.30.450.70">
    <property type="match status" value="1"/>
</dbReference>
<name>A0A9P6H0S7_9MICR</name>
<evidence type="ECO:0000256" key="7">
    <source>
        <dbReference type="RuleBase" id="RU366065"/>
    </source>
</evidence>
<evidence type="ECO:0000256" key="2">
    <source>
        <dbReference type="ARBA" id="ARBA00022448"/>
    </source>
</evidence>
<accession>A0A9P6H0S7</accession>
<evidence type="ECO:0000256" key="6">
    <source>
        <dbReference type="ARBA" id="ARBA00038179"/>
    </source>
</evidence>
<evidence type="ECO:0000313" key="8">
    <source>
        <dbReference type="EMBL" id="KAF9764184.1"/>
    </source>
</evidence>
<evidence type="ECO:0000256" key="3">
    <source>
        <dbReference type="ARBA" id="ARBA00022824"/>
    </source>
</evidence>
<evidence type="ECO:0000256" key="5">
    <source>
        <dbReference type="ARBA" id="ARBA00023034"/>
    </source>
</evidence>
<dbReference type="OrthoDB" id="246406at2759"/>
<dbReference type="Proteomes" id="UP000740883">
    <property type="component" value="Unassembled WGS sequence"/>
</dbReference>
<dbReference type="PANTHER" id="PTHR23249">
    <property type="entry name" value="TRAFFICKING PROTEIN PARTICLE COMPLEX SUBUNIT"/>
    <property type="match status" value="1"/>
</dbReference>